<gene>
    <name evidence="2" type="ORF">Sradi_1505000</name>
</gene>
<reference evidence="2" key="2">
    <citation type="journal article" date="2024" name="Plant">
        <title>Genomic evolution and insights into agronomic trait innovations of Sesamum species.</title>
        <authorList>
            <person name="Miao H."/>
            <person name="Wang L."/>
            <person name="Qu L."/>
            <person name="Liu H."/>
            <person name="Sun Y."/>
            <person name="Le M."/>
            <person name="Wang Q."/>
            <person name="Wei S."/>
            <person name="Zheng Y."/>
            <person name="Lin W."/>
            <person name="Duan Y."/>
            <person name="Cao H."/>
            <person name="Xiong S."/>
            <person name="Wang X."/>
            <person name="Wei L."/>
            <person name="Li C."/>
            <person name="Ma Q."/>
            <person name="Ju M."/>
            <person name="Zhao R."/>
            <person name="Li G."/>
            <person name="Mu C."/>
            <person name="Tian Q."/>
            <person name="Mei H."/>
            <person name="Zhang T."/>
            <person name="Gao T."/>
            <person name="Zhang H."/>
        </authorList>
    </citation>
    <scope>NUCLEOTIDE SEQUENCE</scope>
    <source>
        <strain evidence="2">G02</strain>
    </source>
</reference>
<feature type="region of interest" description="Disordered" evidence="1">
    <location>
        <begin position="1"/>
        <end position="93"/>
    </location>
</feature>
<accession>A0AAW2U846</accession>
<name>A0AAW2U846_SESRA</name>
<evidence type="ECO:0000256" key="1">
    <source>
        <dbReference type="SAM" id="MobiDB-lite"/>
    </source>
</evidence>
<reference evidence="2" key="1">
    <citation type="submission" date="2020-06" db="EMBL/GenBank/DDBJ databases">
        <authorList>
            <person name="Li T."/>
            <person name="Hu X."/>
            <person name="Zhang T."/>
            <person name="Song X."/>
            <person name="Zhang H."/>
            <person name="Dai N."/>
            <person name="Sheng W."/>
            <person name="Hou X."/>
            <person name="Wei L."/>
        </authorList>
    </citation>
    <scope>NUCLEOTIDE SEQUENCE</scope>
    <source>
        <strain evidence="2">G02</strain>
        <tissue evidence="2">Leaf</tissue>
    </source>
</reference>
<dbReference type="AlphaFoldDB" id="A0AAW2U846"/>
<dbReference type="EMBL" id="JACGWJ010000006">
    <property type="protein sequence ID" value="KAL0413033.1"/>
    <property type="molecule type" value="Genomic_DNA"/>
</dbReference>
<evidence type="ECO:0000313" key="2">
    <source>
        <dbReference type="EMBL" id="KAL0413033.1"/>
    </source>
</evidence>
<feature type="compositionally biased region" description="Basic and acidic residues" evidence="1">
    <location>
        <begin position="25"/>
        <end position="45"/>
    </location>
</feature>
<proteinExistence type="predicted"/>
<comment type="caution">
    <text evidence="2">The sequence shown here is derived from an EMBL/GenBank/DDBJ whole genome shotgun (WGS) entry which is preliminary data.</text>
</comment>
<protein>
    <submittedName>
        <fullName evidence="2">Uncharacterized protein</fullName>
    </submittedName>
</protein>
<organism evidence="2">
    <name type="scientific">Sesamum radiatum</name>
    <name type="common">Black benniseed</name>
    <dbReference type="NCBI Taxonomy" id="300843"/>
    <lineage>
        <taxon>Eukaryota</taxon>
        <taxon>Viridiplantae</taxon>
        <taxon>Streptophyta</taxon>
        <taxon>Embryophyta</taxon>
        <taxon>Tracheophyta</taxon>
        <taxon>Spermatophyta</taxon>
        <taxon>Magnoliopsida</taxon>
        <taxon>eudicotyledons</taxon>
        <taxon>Gunneridae</taxon>
        <taxon>Pentapetalae</taxon>
        <taxon>asterids</taxon>
        <taxon>lamiids</taxon>
        <taxon>Lamiales</taxon>
        <taxon>Pedaliaceae</taxon>
        <taxon>Sesamum</taxon>
    </lineage>
</organism>
<sequence>MARREGDSGGGEAEDKEDGGGDSGKAIEMRRRERRLDFRGREKRPISLIKQSGQDESGADQVGGPGSGDRLAIHRRGFGQNGDIPKDLGLFIK</sequence>